<gene>
    <name evidence="2" type="ORF">CTheo_1585</name>
</gene>
<dbReference type="Proteomes" id="UP000383932">
    <property type="component" value="Unassembled WGS sequence"/>
</dbReference>
<dbReference type="InterPro" id="IPR037647">
    <property type="entry name" value="HIRIP3"/>
</dbReference>
<dbReference type="GO" id="GO:0005634">
    <property type="term" value="C:nucleus"/>
    <property type="evidence" value="ECO:0007669"/>
    <property type="project" value="TreeGrafter"/>
</dbReference>
<feature type="compositionally biased region" description="Polar residues" evidence="1">
    <location>
        <begin position="302"/>
        <end position="316"/>
    </location>
</feature>
<feature type="compositionally biased region" description="Polar residues" evidence="1">
    <location>
        <begin position="1"/>
        <end position="18"/>
    </location>
</feature>
<dbReference type="AlphaFoldDB" id="A0A5N5QT68"/>
<dbReference type="OrthoDB" id="552755at2759"/>
<dbReference type="EMBL" id="SSOP01000014">
    <property type="protein sequence ID" value="KAB5594952.1"/>
    <property type="molecule type" value="Genomic_DNA"/>
</dbReference>
<dbReference type="PANTHER" id="PTHR15410:SF2">
    <property type="entry name" value="HIRA-INTERACTING PROTEIN 3"/>
    <property type="match status" value="1"/>
</dbReference>
<feature type="region of interest" description="Disordered" evidence="1">
    <location>
        <begin position="1"/>
        <end position="142"/>
    </location>
</feature>
<dbReference type="PANTHER" id="PTHR15410">
    <property type="entry name" value="HIRA-INTERACTING PROTEIN 3"/>
    <property type="match status" value="1"/>
</dbReference>
<organism evidence="2 3">
    <name type="scientific">Ceratobasidium theobromae</name>
    <dbReference type="NCBI Taxonomy" id="1582974"/>
    <lineage>
        <taxon>Eukaryota</taxon>
        <taxon>Fungi</taxon>
        <taxon>Dikarya</taxon>
        <taxon>Basidiomycota</taxon>
        <taxon>Agaricomycotina</taxon>
        <taxon>Agaricomycetes</taxon>
        <taxon>Cantharellales</taxon>
        <taxon>Ceratobasidiaceae</taxon>
        <taxon>Ceratobasidium</taxon>
    </lineage>
</organism>
<feature type="compositionally biased region" description="Basic residues" evidence="1">
    <location>
        <begin position="33"/>
        <end position="42"/>
    </location>
</feature>
<feature type="region of interest" description="Disordered" evidence="1">
    <location>
        <begin position="159"/>
        <end position="205"/>
    </location>
</feature>
<sequence>MPKSKVSPTLIPSPNLNCIQIPDSDSEPEPKRPPPKRPRPKASRPPCLLAQSKPPAASDSEHDPHPANPSKKVRTAPLDPPSPLSRNASANTRSRSRSVPFVLPTVLTIPQSREFIEDSDDNQGPVLNTPNPSKKLKGAEQPADDLVSCFAPPVLVSPAQRSESEISVLLDHSSPIKAKAKKSKSESKVRAPPPTSKQPKNKDEEAVKRLKSFVVACGVRKIWSKEFKDLPTPSQQIAHLRNMLTELGMGSRPSLEQARAIKVRRELAQELEDVKEFDAAVNAPRKSRAAAPRHSLAESGAANVQSDEGEQPSASPRRSAFGFLAGQSSDEE</sequence>
<evidence type="ECO:0000313" key="3">
    <source>
        <dbReference type="Proteomes" id="UP000383932"/>
    </source>
</evidence>
<accession>A0A5N5QT68</accession>
<keyword evidence="3" id="KW-1185">Reference proteome</keyword>
<reference evidence="2 3" key="1">
    <citation type="journal article" date="2019" name="Fungal Biol. Biotechnol.">
        <title>Draft genome sequence of fastidious pathogen Ceratobasidium theobromae, which causes vascular-streak dieback in Theobroma cacao.</title>
        <authorList>
            <person name="Ali S.S."/>
            <person name="Asman A."/>
            <person name="Shao J."/>
            <person name="Firmansyah A.P."/>
            <person name="Susilo A.W."/>
            <person name="Rosmana A."/>
            <person name="McMahon P."/>
            <person name="Junaid M."/>
            <person name="Guest D."/>
            <person name="Kheng T.Y."/>
            <person name="Meinhardt L.W."/>
            <person name="Bailey B.A."/>
        </authorList>
    </citation>
    <scope>NUCLEOTIDE SEQUENCE [LARGE SCALE GENOMIC DNA]</scope>
    <source>
        <strain evidence="2 3">CT2</strain>
    </source>
</reference>
<protein>
    <submittedName>
        <fullName evidence="2">Uncharacterized protein</fullName>
    </submittedName>
</protein>
<name>A0A5N5QT68_9AGAM</name>
<proteinExistence type="predicted"/>
<evidence type="ECO:0000313" key="2">
    <source>
        <dbReference type="EMBL" id="KAB5594952.1"/>
    </source>
</evidence>
<feature type="region of interest" description="Disordered" evidence="1">
    <location>
        <begin position="278"/>
        <end position="332"/>
    </location>
</feature>
<evidence type="ECO:0000256" key="1">
    <source>
        <dbReference type="SAM" id="MobiDB-lite"/>
    </source>
</evidence>
<comment type="caution">
    <text evidence="2">The sequence shown here is derived from an EMBL/GenBank/DDBJ whole genome shotgun (WGS) entry which is preliminary data.</text>
</comment>